<evidence type="ECO:0000313" key="2">
    <source>
        <dbReference type="Proteomes" id="UP000435910"/>
    </source>
</evidence>
<proteinExistence type="predicted"/>
<accession>A0A8B5YGB7</accession>
<reference evidence="1 2" key="1">
    <citation type="submission" date="2019-06" db="EMBL/GenBank/DDBJ databases">
        <title>Genome sequence analysis of &gt;100 Bacillus licheniformis strains suggests intrinsic resistance to this species.</title>
        <authorList>
            <person name="Wels M."/>
            <person name="Siezen R.J."/>
            <person name="Johansen E."/>
            <person name="Stuer-Lauridsen B."/>
            <person name="Bjerre K."/>
            <person name="Nielsen B.K.K."/>
        </authorList>
    </citation>
    <scope>NUCLEOTIDE SEQUENCE [LARGE SCALE GENOMIC DNA]</scope>
    <source>
        <strain evidence="1 2">BAC-16736</strain>
    </source>
</reference>
<dbReference type="AlphaFoldDB" id="A0A8B5YGB7"/>
<dbReference type="EMBL" id="NILC01000010">
    <property type="protein sequence ID" value="TWL31673.1"/>
    <property type="molecule type" value="Genomic_DNA"/>
</dbReference>
<dbReference type="Proteomes" id="UP000435910">
    <property type="component" value="Unassembled WGS sequence"/>
</dbReference>
<organism evidence="1 2">
    <name type="scientific">Bacillus licheniformis</name>
    <dbReference type="NCBI Taxonomy" id="1402"/>
    <lineage>
        <taxon>Bacteria</taxon>
        <taxon>Bacillati</taxon>
        <taxon>Bacillota</taxon>
        <taxon>Bacilli</taxon>
        <taxon>Bacillales</taxon>
        <taxon>Bacillaceae</taxon>
        <taxon>Bacillus</taxon>
    </lineage>
</organism>
<evidence type="ECO:0000313" key="1">
    <source>
        <dbReference type="EMBL" id="TWL31673.1"/>
    </source>
</evidence>
<name>A0A8B5YGB7_BACLI</name>
<protein>
    <submittedName>
        <fullName evidence="1">Uncharacterized protein</fullName>
    </submittedName>
</protein>
<gene>
    <name evidence="1" type="ORF">CHCC16736_0841</name>
</gene>
<comment type="caution">
    <text evidence="1">The sequence shown here is derived from an EMBL/GenBank/DDBJ whole genome shotgun (WGS) entry which is preliminary data.</text>
</comment>
<sequence length="37" mass="4202">MSFYFYVFQLSGTPFIHILGAGPESVNERGDLYFLGK</sequence>